<evidence type="ECO:0000313" key="7">
    <source>
        <dbReference type="EMBL" id="KIW54750.1"/>
    </source>
</evidence>
<dbReference type="GO" id="GO:0004497">
    <property type="term" value="F:monooxygenase activity"/>
    <property type="evidence" value="ECO:0007669"/>
    <property type="project" value="UniProtKB-KW"/>
</dbReference>
<keyword evidence="2" id="KW-0285">Flavoprotein</keyword>
<dbReference type="EMBL" id="KN847320">
    <property type="protein sequence ID" value="KIW54750.1"/>
    <property type="molecule type" value="Genomic_DNA"/>
</dbReference>
<dbReference type="GO" id="GO:0071949">
    <property type="term" value="F:FAD binding"/>
    <property type="evidence" value="ECO:0007669"/>
    <property type="project" value="InterPro"/>
</dbReference>
<dbReference type="STRING" id="348802.A0A0D2EJ84"/>
<organism evidence="7 8">
    <name type="scientific">Exophiala xenobiotica</name>
    <dbReference type="NCBI Taxonomy" id="348802"/>
    <lineage>
        <taxon>Eukaryota</taxon>
        <taxon>Fungi</taxon>
        <taxon>Dikarya</taxon>
        <taxon>Ascomycota</taxon>
        <taxon>Pezizomycotina</taxon>
        <taxon>Eurotiomycetes</taxon>
        <taxon>Chaetothyriomycetidae</taxon>
        <taxon>Chaetothyriales</taxon>
        <taxon>Herpotrichiellaceae</taxon>
        <taxon>Exophiala</taxon>
    </lineage>
</organism>
<dbReference type="GeneID" id="25328995"/>
<comment type="similarity">
    <text evidence="1">Belongs to the paxM FAD-dependent monooxygenase family.</text>
</comment>
<keyword evidence="5" id="KW-0503">Monooxygenase</keyword>
<protein>
    <recommendedName>
        <fullName evidence="6">FAD-binding domain-containing protein</fullName>
    </recommendedName>
</protein>
<accession>A0A0D2EJ84</accession>
<keyword evidence="4" id="KW-0560">Oxidoreductase</keyword>
<evidence type="ECO:0000256" key="2">
    <source>
        <dbReference type="ARBA" id="ARBA00022630"/>
    </source>
</evidence>
<keyword evidence="8" id="KW-1185">Reference proteome</keyword>
<evidence type="ECO:0000256" key="5">
    <source>
        <dbReference type="ARBA" id="ARBA00023033"/>
    </source>
</evidence>
<feature type="domain" description="FAD-binding" evidence="6">
    <location>
        <begin position="7"/>
        <end position="170"/>
    </location>
</feature>
<dbReference type="PRINTS" id="PR00420">
    <property type="entry name" value="RNGMNOXGNASE"/>
</dbReference>
<dbReference type="PANTHER" id="PTHR13789:SF147">
    <property type="entry name" value="PUTATIVE (AFU_ORTHOLOGUE AFUA_2G01950)-RELATED"/>
    <property type="match status" value="1"/>
</dbReference>
<evidence type="ECO:0000259" key="6">
    <source>
        <dbReference type="Pfam" id="PF01494"/>
    </source>
</evidence>
<dbReference type="InterPro" id="IPR050493">
    <property type="entry name" value="FAD-dep_Monooxygenase_BioMet"/>
</dbReference>
<dbReference type="FunFam" id="3.50.50.60:FF:000115">
    <property type="entry name" value="Salicylate hydroxylase, putative"/>
    <property type="match status" value="1"/>
</dbReference>
<dbReference type="InterPro" id="IPR002938">
    <property type="entry name" value="FAD-bd"/>
</dbReference>
<gene>
    <name evidence="7" type="ORF">PV05_07087</name>
</gene>
<dbReference type="OrthoDB" id="16820at2759"/>
<feature type="domain" description="FAD-binding" evidence="6">
    <location>
        <begin position="294"/>
        <end position="358"/>
    </location>
</feature>
<evidence type="ECO:0000256" key="4">
    <source>
        <dbReference type="ARBA" id="ARBA00023002"/>
    </source>
</evidence>
<evidence type="ECO:0000256" key="1">
    <source>
        <dbReference type="ARBA" id="ARBA00007992"/>
    </source>
</evidence>
<dbReference type="AlphaFoldDB" id="A0A0D2EJ84"/>
<reference evidence="7 8" key="1">
    <citation type="submission" date="2015-01" db="EMBL/GenBank/DDBJ databases">
        <title>The Genome Sequence of Exophiala xenobiotica CBS118157.</title>
        <authorList>
            <consortium name="The Broad Institute Genomics Platform"/>
            <person name="Cuomo C."/>
            <person name="de Hoog S."/>
            <person name="Gorbushina A."/>
            <person name="Stielow B."/>
            <person name="Teixiera M."/>
            <person name="Abouelleil A."/>
            <person name="Chapman S.B."/>
            <person name="Priest M."/>
            <person name="Young S.K."/>
            <person name="Wortman J."/>
            <person name="Nusbaum C."/>
            <person name="Birren B."/>
        </authorList>
    </citation>
    <scope>NUCLEOTIDE SEQUENCE [LARGE SCALE GENOMIC DNA]</scope>
    <source>
        <strain evidence="7 8">CBS 118157</strain>
    </source>
</reference>
<dbReference type="SUPFAM" id="SSF54373">
    <property type="entry name" value="FAD-linked reductases, C-terminal domain"/>
    <property type="match status" value="1"/>
</dbReference>
<dbReference type="HOGENOM" id="CLU_009665_19_3_1"/>
<evidence type="ECO:0000313" key="8">
    <source>
        <dbReference type="Proteomes" id="UP000054342"/>
    </source>
</evidence>
<sequence>MPEFLCHIAVIGAGLGGLAAGIGILQAGHRVSIIERAPALAEIGAGIQVPPNTTRILKRWGVLEQLIKVSDRPKESVLRSYRDGRILSSLDLQKCSEELYDHPYLHVHRADYHTVLAEEFRRLGGSIATNSEVTSVNFNDSTVQIKGGPDIKADLIIGADGVKSISRELLLGRADPPRSSGDMAYRLVIREKDIRKHPNLVDLVNSGRINNWIGPDQHVMGYKLRDGDLFNIVIACTDTLPETTNMALAGAQELRDRVMGWDPDLEALVALAYEGSKGRLMRVDEMESWVHPLGRFVLLGDSCHATLPYLAQGAAQAIEDGAVLGHLFEKVSHASQLPDILTIYEALRKPRTSRVVRDSTRGRRILHLPDGPAQEERDRQLQEERPFEGFAHAWADPAMQEFLYGYDARKEVNRAWDVYLSGQFPLTTNAWKL</sequence>
<dbReference type="InterPro" id="IPR036188">
    <property type="entry name" value="FAD/NAD-bd_sf"/>
</dbReference>
<dbReference type="PANTHER" id="PTHR13789">
    <property type="entry name" value="MONOOXYGENASE"/>
    <property type="match status" value="1"/>
</dbReference>
<dbReference type="Gene3D" id="3.50.50.60">
    <property type="entry name" value="FAD/NAD(P)-binding domain"/>
    <property type="match status" value="1"/>
</dbReference>
<dbReference type="Pfam" id="PF01494">
    <property type="entry name" value="FAD_binding_3"/>
    <property type="match status" value="2"/>
</dbReference>
<evidence type="ECO:0000256" key="3">
    <source>
        <dbReference type="ARBA" id="ARBA00022827"/>
    </source>
</evidence>
<keyword evidence="3" id="KW-0274">FAD</keyword>
<proteinExistence type="inferred from homology"/>
<dbReference type="Proteomes" id="UP000054342">
    <property type="component" value="Unassembled WGS sequence"/>
</dbReference>
<dbReference type="RefSeq" id="XP_013315334.1">
    <property type="nucleotide sequence ID" value="XM_013459880.1"/>
</dbReference>
<dbReference type="SUPFAM" id="SSF51905">
    <property type="entry name" value="FAD/NAD(P)-binding domain"/>
    <property type="match status" value="1"/>
</dbReference>
<name>A0A0D2EJ84_9EURO</name>